<dbReference type="SUPFAM" id="SSF110391">
    <property type="entry name" value="GlpP-like"/>
    <property type="match status" value="1"/>
</dbReference>
<dbReference type="Pfam" id="PF04309">
    <property type="entry name" value="G3P_antiterm"/>
    <property type="match status" value="1"/>
</dbReference>
<dbReference type="InterPro" id="IPR013785">
    <property type="entry name" value="Aldolase_TIM"/>
</dbReference>
<dbReference type="EMBL" id="VULR01000006">
    <property type="protein sequence ID" value="MSS43191.1"/>
    <property type="molecule type" value="Genomic_DNA"/>
</dbReference>
<accession>A0A844FGW4</accession>
<dbReference type="GO" id="GO:0006071">
    <property type="term" value="P:glycerol metabolic process"/>
    <property type="evidence" value="ECO:0007669"/>
    <property type="project" value="InterPro"/>
</dbReference>
<reference evidence="1 2" key="1">
    <citation type="submission" date="2019-08" db="EMBL/GenBank/DDBJ databases">
        <title>In-depth cultivation of the pig gut microbiome towards novel bacterial diversity and tailored functional studies.</title>
        <authorList>
            <person name="Wylensek D."/>
            <person name="Hitch T.C.A."/>
            <person name="Clavel T."/>
        </authorList>
    </citation>
    <scope>NUCLEOTIDE SEQUENCE [LARGE SCALE GENOMIC DNA]</scope>
    <source>
        <strain evidence="1 2">Med78-601-WT-4W-RMD-3</strain>
    </source>
</reference>
<name>A0A844FGW4_9FIRM</name>
<dbReference type="Gene3D" id="3.20.20.70">
    <property type="entry name" value="Aldolase class I"/>
    <property type="match status" value="1"/>
</dbReference>
<evidence type="ECO:0000313" key="2">
    <source>
        <dbReference type="Proteomes" id="UP000462760"/>
    </source>
</evidence>
<organism evidence="1 2">
    <name type="scientific">Anaerosalibacter bizertensis</name>
    <dbReference type="NCBI Taxonomy" id="932217"/>
    <lineage>
        <taxon>Bacteria</taxon>
        <taxon>Bacillati</taxon>
        <taxon>Bacillota</taxon>
        <taxon>Tissierellia</taxon>
        <taxon>Tissierellales</taxon>
        <taxon>Sporanaerobacteraceae</taxon>
        <taxon>Anaerosalibacter</taxon>
    </lineage>
</organism>
<comment type="caution">
    <text evidence="1">The sequence shown here is derived from an EMBL/GenBank/DDBJ whole genome shotgun (WGS) entry which is preliminary data.</text>
</comment>
<evidence type="ECO:0000313" key="1">
    <source>
        <dbReference type="EMBL" id="MSS43191.1"/>
    </source>
</evidence>
<proteinExistence type="predicted"/>
<dbReference type="PIRSF" id="PIRSF016897">
    <property type="entry name" value="GlpP"/>
    <property type="match status" value="1"/>
</dbReference>
<gene>
    <name evidence="1" type="ORF">FYJ27_05520</name>
</gene>
<dbReference type="InterPro" id="IPR006699">
    <property type="entry name" value="GlpP"/>
</dbReference>
<dbReference type="AlphaFoldDB" id="A0A844FGW4"/>
<dbReference type="OrthoDB" id="9799580at2"/>
<dbReference type="Proteomes" id="UP000462760">
    <property type="component" value="Unassembled WGS sequence"/>
</dbReference>
<sequence>MRKDFFDRIAINPIIAAVNHSDKLDKALHSPCENIFLLTGNIVTIEEVVKKIKLKDKGIYVHVDLIEGISKDIWGLKYLVNKIKPDGIITTKNNLVKFSRELNIFTIQRLFMLDSLSLDSGIRSIRESKPNAVEILPGIMPKVVREISRRSNIPIITGGLIREKEDVINSIGSGAVAVSTSNEEVWYM</sequence>
<protein>
    <submittedName>
        <fullName evidence="1">Glycerol-3-phosphate responsive antiterminator</fullName>
    </submittedName>
</protein>
<dbReference type="PANTHER" id="PTHR35787:SF1">
    <property type="entry name" value="GLYCEROL UPTAKE OPERON ANTITERMINATOR REGULATORY PROTEIN"/>
    <property type="match status" value="1"/>
</dbReference>
<dbReference type="PANTHER" id="PTHR35787">
    <property type="entry name" value="GLYCEROL UPTAKE OPERON ANTITERMINATOR REGULATORY PROTEIN"/>
    <property type="match status" value="1"/>
</dbReference>
<dbReference type="GO" id="GO:0006355">
    <property type="term" value="P:regulation of DNA-templated transcription"/>
    <property type="evidence" value="ECO:0007669"/>
    <property type="project" value="InterPro"/>
</dbReference>
<dbReference type="RefSeq" id="WP_154483877.1">
    <property type="nucleotide sequence ID" value="NZ_VULR01000006.1"/>
</dbReference>